<evidence type="ECO:0000313" key="5">
    <source>
        <dbReference type="Proteomes" id="UP001498469"/>
    </source>
</evidence>
<organism evidence="4 5">
    <name type="scientific">Clostridium frigoriphilum</name>
    <dbReference type="NCBI Taxonomy" id="443253"/>
    <lineage>
        <taxon>Bacteria</taxon>
        <taxon>Bacillati</taxon>
        <taxon>Bacillota</taxon>
        <taxon>Clostridia</taxon>
        <taxon>Eubacteriales</taxon>
        <taxon>Clostridiaceae</taxon>
        <taxon>Clostridium</taxon>
    </lineage>
</organism>
<proteinExistence type="predicted"/>
<sequence>MDCGFKNDKEWFRYRAAAIIIEDGCVLMASNELASYYYSVGGGVHLHETAKAAVKREVLEETGMVYEIDRLAFIHENFFMDDTVALGVPCHEVALYYLMKPKGTKELNSNSFTQGVRENMSWLPIENLSQYTIFPTFFKERLRNIPNYPENIITLEYEK</sequence>
<dbReference type="InterPro" id="IPR000086">
    <property type="entry name" value="NUDIX_hydrolase_dom"/>
</dbReference>
<evidence type="ECO:0000259" key="3">
    <source>
        <dbReference type="PROSITE" id="PS51462"/>
    </source>
</evidence>
<evidence type="ECO:0000256" key="1">
    <source>
        <dbReference type="ARBA" id="ARBA00001946"/>
    </source>
</evidence>
<name>A0ABU7UV39_9CLOT</name>
<dbReference type="PROSITE" id="PS51462">
    <property type="entry name" value="NUDIX"/>
    <property type="match status" value="1"/>
</dbReference>
<keyword evidence="5" id="KW-1185">Reference proteome</keyword>
<dbReference type="EMBL" id="JAZHFS010000047">
    <property type="protein sequence ID" value="MEF2115286.1"/>
    <property type="molecule type" value="Genomic_DNA"/>
</dbReference>
<reference evidence="4 5" key="1">
    <citation type="submission" date="2023-11" db="EMBL/GenBank/DDBJ databases">
        <title>Draft genome sequence of a psychrophilic Clostridium strain from permafrost water brine.</title>
        <authorList>
            <person name="Shcherbakova V.A."/>
            <person name="Trubitsyn V.E."/>
            <person name="Zakharyuk A.G."/>
        </authorList>
    </citation>
    <scope>NUCLEOTIDE SEQUENCE [LARGE SCALE GENOMIC DNA]</scope>
    <source>
        <strain evidence="4 5">14F</strain>
    </source>
</reference>
<gene>
    <name evidence="4" type="ORF">SJI18_23695</name>
</gene>
<dbReference type="Pfam" id="PF00293">
    <property type="entry name" value="NUDIX"/>
    <property type="match status" value="1"/>
</dbReference>
<comment type="cofactor">
    <cofactor evidence="1">
        <name>Mg(2+)</name>
        <dbReference type="ChEBI" id="CHEBI:18420"/>
    </cofactor>
</comment>
<evidence type="ECO:0000256" key="2">
    <source>
        <dbReference type="ARBA" id="ARBA00022801"/>
    </source>
</evidence>
<accession>A0ABU7UV39</accession>
<dbReference type="CDD" id="cd04688">
    <property type="entry name" value="NUDIX_Hydrolase"/>
    <property type="match status" value="1"/>
</dbReference>
<dbReference type="RefSeq" id="WP_216255693.1">
    <property type="nucleotide sequence ID" value="NZ_JAZHFS010000047.1"/>
</dbReference>
<keyword evidence="2" id="KW-0378">Hydrolase</keyword>
<dbReference type="PANTHER" id="PTHR43046">
    <property type="entry name" value="GDP-MANNOSE MANNOSYL HYDROLASE"/>
    <property type="match status" value="1"/>
</dbReference>
<dbReference type="PANTHER" id="PTHR43046:SF14">
    <property type="entry name" value="MUTT_NUDIX FAMILY PROTEIN"/>
    <property type="match status" value="1"/>
</dbReference>
<evidence type="ECO:0000313" key="4">
    <source>
        <dbReference type="EMBL" id="MEF2115286.1"/>
    </source>
</evidence>
<dbReference type="Proteomes" id="UP001498469">
    <property type="component" value="Unassembled WGS sequence"/>
</dbReference>
<feature type="domain" description="Nudix hydrolase" evidence="3">
    <location>
        <begin position="10"/>
        <end position="149"/>
    </location>
</feature>
<protein>
    <submittedName>
        <fullName evidence="4">NUDIX domain-containing protein</fullName>
    </submittedName>
</protein>
<dbReference type="PROSITE" id="PS00893">
    <property type="entry name" value="NUDIX_BOX"/>
    <property type="match status" value="1"/>
</dbReference>
<comment type="caution">
    <text evidence="4">The sequence shown here is derived from an EMBL/GenBank/DDBJ whole genome shotgun (WGS) entry which is preliminary data.</text>
</comment>
<dbReference type="InterPro" id="IPR020084">
    <property type="entry name" value="NUDIX_hydrolase_CS"/>
</dbReference>